<organism evidence="10 11">
    <name type="scientific">Rhododendron simsii</name>
    <name type="common">Sims's rhododendron</name>
    <dbReference type="NCBI Taxonomy" id="118357"/>
    <lineage>
        <taxon>Eukaryota</taxon>
        <taxon>Viridiplantae</taxon>
        <taxon>Streptophyta</taxon>
        <taxon>Embryophyta</taxon>
        <taxon>Tracheophyta</taxon>
        <taxon>Spermatophyta</taxon>
        <taxon>Magnoliopsida</taxon>
        <taxon>eudicotyledons</taxon>
        <taxon>Gunneridae</taxon>
        <taxon>Pentapetalae</taxon>
        <taxon>asterids</taxon>
        <taxon>Ericales</taxon>
        <taxon>Ericaceae</taxon>
        <taxon>Ericoideae</taxon>
        <taxon>Rhodoreae</taxon>
        <taxon>Rhododendron</taxon>
    </lineage>
</organism>
<comment type="similarity">
    <text evidence="2 9">Belongs to the CCC1 family.</text>
</comment>
<keyword evidence="9" id="KW-0406">Ion transport</keyword>
<evidence type="ECO:0000256" key="3">
    <source>
        <dbReference type="ARBA" id="ARBA00022496"/>
    </source>
</evidence>
<proteinExistence type="inferred from homology"/>
<evidence type="ECO:0000313" key="11">
    <source>
        <dbReference type="Proteomes" id="UP000626092"/>
    </source>
</evidence>
<evidence type="ECO:0000256" key="8">
    <source>
        <dbReference type="ARBA" id="ARBA00044464"/>
    </source>
</evidence>
<dbReference type="GO" id="GO:0030026">
    <property type="term" value="P:intracellular manganese ion homeostasis"/>
    <property type="evidence" value="ECO:0007669"/>
    <property type="project" value="InterPro"/>
</dbReference>
<comment type="caution">
    <text evidence="10">The sequence shown here is derived from an EMBL/GenBank/DDBJ whole genome shotgun (WGS) entry which is preliminary data.</text>
</comment>
<keyword evidence="3" id="KW-0408">Iron</keyword>
<dbReference type="OrthoDB" id="73465at2759"/>
<evidence type="ECO:0000256" key="4">
    <source>
        <dbReference type="ARBA" id="ARBA00022554"/>
    </source>
</evidence>
<name>A0A834LCA2_RHOSS</name>
<accession>A0A834LCA2</accession>
<evidence type="ECO:0000256" key="2">
    <source>
        <dbReference type="ARBA" id="ARBA00007049"/>
    </source>
</evidence>
<protein>
    <recommendedName>
        <fullName evidence="9">Vacuolar iron transporter</fullName>
    </recommendedName>
</protein>
<dbReference type="GO" id="GO:0140315">
    <property type="term" value="F:iron ion sequestering activity"/>
    <property type="evidence" value="ECO:0007669"/>
    <property type="project" value="UniProtKB-UniRule"/>
</dbReference>
<keyword evidence="5 9" id="KW-0812">Transmembrane</keyword>
<feature type="transmembrane region" description="Helical" evidence="9">
    <location>
        <begin position="60"/>
        <end position="80"/>
    </location>
</feature>
<keyword evidence="3" id="KW-0410">Iron transport</keyword>
<evidence type="ECO:0000256" key="7">
    <source>
        <dbReference type="ARBA" id="ARBA00023136"/>
    </source>
</evidence>
<feature type="transmembrane region" description="Helical" evidence="9">
    <location>
        <begin position="149"/>
        <end position="170"/>
    </location>
</feature>
<keyword evidence="11" id="KW-1185">Reference proteome</keyword>
<keyword evidence="6 9" id="KW-1133">Transmembrane helix</keyword>
<keyword evidence="9" id="KW-0813">Transport</keyword>
<sequence>MAASNEVHITIPKNETDPDCQMTDYSQRAQWLRAAVLGANDGLVSTASLMMGVGAVKTDVKAMIVIGFAGLVAGACSMAIGEFVSVYSQRDIEVAQMERENGGGEEEQREKEQLPNPVQAAAASALAFTIGAIVPLLAAAFIRNHKVRLGVVVAAASMALAAFGGVGAVLGKTSVIVSYSQTSAKQRQMKLLLKFATKFLRTPSAVELIRSGKIAAVFVEPSQVAGPTLLSDPDTSRSIRQVVRPAMREGPIGAGPVLLPEPAVFSCGGE</sequence>
<evidence type="ECO:0000313" key="10">
    <source>
        <dbReference type="EMBL" id="KAF7128080.1"/>
    </source>
</evidence>
<comment type="subcellular location">
    <subcellularLocation>
        <location evidence="1 9">Vacuole membrane</location>
        <topology evidence="1 9">Multi-pass membrane protein</topology>
    </subcellularLocation>
</comment>
<evidence type="ECO:0000256" key="5">
    <source>
        <dbReference type="ARBA" id="ARBA00022692"/>
    </source>
</evidence>
<dbReference type="PANTHER" id="PTHR31851">
    <property type="entry name" value="FE(2+)/MN(2+) TRANSPORTER PCL1"/>
    <property type="match status" value="1"/>
</dbReference>
<dbReference type="Pfam" id="PF01988">
    <property type="entry name" value="VIT1"/>
    <property type="match status" value="2"/>
</dbReference>
<evidence type="ECO:0000256" key="6">
    <source>
        <dbReference type="ARBA" id="ARBA00022989"/>
    </source>
</evidence>
<dbReference type="Proteomes" id="UP000626092">
    <property type="component" value="Unassembled WGS sequence"/>
</dbReference>
<gene>
    <name evidence="10" type="ORF">RHSIM_Rhsim11G0133500</name>
</gene>
<feature type="transmembrane region" description="Helical" evidence="9">
    <location>
        <begin position="120"/>
        <end position="142"/>
    </location>
</feature>
<keyword evidence="4 9" id="KW-0926">Vacuole</keyword>
<comment type="function">
    <text evidence="9">Vacuolar Fe(2+) uptake transporter.</text>
</comment>
<evidence type="ECO:0000256" key="1">
    <source>
        <dbReference type="ARBA" id="ARBA00004128"/>
    </source>
</evidence>
<reference evidence="10" key="1">
    <citation type="submission" date="2019-11" db="EMBL/GenBank/DDBJ databases">
        <authorList>
            <person name="Liu Y."/>
            <person name="Hou J."/>
            <person name="Li T.-Q."/>
            <person name="Guan C.-H."/>
            <person name="Wu X."/>
            <person name="Wu H.-Z."/>
            <person name="Ling F."/>
            <person name="Zhang R."/>
            <person name="Shi X.-G."/>
            <person name="Ren J.-P."/>
            <person name="Chen E.-F."/>
            <person name="Sun J.-M."/>
        </authorList>
    </citation>
    <scope>NUCLEOTIDE SEQUENCE</scope>
    <source>
        <strain evidence="10">Adult_tree_wgs_1</strain>
        <tissue evidence="10">Leaves</tissue>
    </source>
</reference>
<evidence type="ECO:0000256" key="9">
    <source>
        <dbReference type="RuleBase" id="RU369115"/>
    </source>
</evidence>
<dbReference type="GO" id="GO:0005384">
    <property type="term" value="F:manganese ion transmembrane transporter activity"/>
    <property type="evidence" value="ECO:0007669"/>
    <property type="project" value="InterPro"/>
</dbReference>
<comment type="catalytic activity">
    <reaction evidence="8">
        <text>Fe(2+)(in) = Fe(2+)(out)</text>
        <dbReference type="Rhea" id="RHEA:28486"/>
        <dbReference type="ChEBI" id="CHEBI:29033"/>
    </reaction>
    <physiologicalReaction direction="left-to-right" evidence="8">
        <dbReference type="Rhea" id="RHEA:28487"/>
    </physiologicalReaction>
</comment>
<dbReference type="GO" id="GO:0005774">
    <property type="term" value="C:vacuolar membrane"/>
    <property type="evidence" value="ECO:0007669"/>
    <property type="project" value="UniProtKB-SubCell"/>
</dbReference>
<dbReference type="EMBL" id="WJXA01000011">
    <property type="protein sequence ID" value="KAF7128080.1"/>
    <property type="molecule type" value="Genomic_DNA"/>
</dbReference>
<comment type="caution">
    <text evidence="9">Lacks conserved residue(s) required for the propagation of feature annotation.</text>
</comment>
<dbReference type="AlphaFoldDB" id="A0A834LCA2"/>
<dbReference type="GO" id="GO:0005381">
    <property type="term" value="F:iron ion transmembrane transporter activity"/>
    <property type="evidence" value="ECO:0007669"/>
    <property type="project" value="UniProtKB-UniRule"/>
</dbReference>
<keyword evidence="7 9" id="KW-0472">Membrane</keyword>
<dbReference type="InterPro" id="IPR008217">
    <property type="entry name" value="Ccc1_fam"/>
</dbReference>